<dbReference type="Proteomes" id="UP001501138">
    <property type="component" value="Unassembled WGS sequence"/>
</dbReference>
<dbReference type="Gene3D" id="3.40.630.30">
    <property type="match status" value="1"/>
</dbReference>
<gene>
    <name evidence="2" type="ORF">GCM10009809_20800</name>
</gene>
<dbReference type="InterPro" id="IPR016181">
    <property type="entry name" value="Acyl_CoA_acyltransferase"/>
</dbReference>
<accession>A0ABP4VJU2</accession>
<comment type="caution">
    <text evidence="2">The sequence shown here is derived from an EMBL/GenBank/DDBJ whole genome shotgun (WGS) entry which is preliminary data.</text>
</comment>
<dbReference type="SUPFAM" id="SSF55729">
    <property type="entry name" value="Acyl-CoA N-acyltransferases (Nat)"/>
    <property type="match status" value="1"/>
</dbReference>
<dbReference type="InterPro" id="IPR000182">
    <property type="entry name" value="GNAT_dom"/>
</dbReference>
<reference evidence="3" key="1">
    <citation type="journal article" date="2019" name="Int. J. Syst. Evol. Microbiol.">
        <title>The Global Catalogue of Microorganisms (GCM) 10K type strain sequencing project: providing services to taxonomists for standard genome sequencing and annotation.</title>
        <authorList>
            <consortium name="The Broad Institute Genomics Platform"/>
            <consortium name="The Broad Institute Genome Sequencing Center for Infectious Disease"/>
            <person name="Wu L."/>
            <person name="Ma J."/>
        </authorList>
    </citation>
    <scope>NUCLEOTIDE SEQUENCE [LARGE SCALE GENOMIC DNA]</scope>
    <source>
        <strain evidence="3">JCM 15589</strain>
    </source>
</reference>
<dbReference type="EMBL" id="BAAAPM010000003">
    <property type="protein sequence ID" value="GAA1724835.1"/>
    <property type="molecule type" value="Genomic_DNA"/>
</dbReference>
<evidence type="ECO:0000313" key="3">
    <source>
        <dbReference type="Proteomes" id="UP001501138"/>
    </source>
</evidence>
<sequence length="199" mass="21686">MSPDIAVRPANEATWDDLQTVLGPRGEGARCQCRWFQTPASRWRGTTREERAAALRRDTHCGEPGAGTTSGLVAYLDGEPAGWCAVEPRSAYARLRTARVPWSGRDEDRDDDGVWAVVCFVTRAGYRRRGISAALAAAAVDHARSRGARAVEGYPMVVEPGYTDSWGELYVGVASVFAAAGFREVSRPTARRAVMRVDL</sequence>
<evidence type="ECO:0000259" key="1">
    <source>
        <dbReference type="PROSITE" id="PS51186"/>
    </source>
</evidence>
<keyword evidence="3" id="KW-1185">Reference proteome</keyword>
<evidence type="ECO:0000313" key="2">
    <source>
        <dbReference type="EMBL" id="GAA1724835.1"/>
    </source>
</evidence>
<dbReference type="PROSITE" id="PS51186">
    <property type="entry name" value="GNAT"/>
    <property type="match status" value="1"/>
</dbReference>
<proteinExistence type="predicted"/>
<protein>
    <submittedName>
        <fullName evidence="2">GNAT family N-acetyltransferase</fullName>
    </submittedName>
</protein>
<feature type="domain" description="N-acetyltransferase" evidence="1">
    <location>
        <begin position="5"/>
        <end position="199"/>
    </location>
</feature>
<dbReference type="Pfam" id="PF00583">
    <property type="entry name" value="Acetyltransf_1"/>
    <property type="match status" value="1"/>
</dbReference>
<organism evidence="2 3">
    <name type="scientific">Isoptericola hypogeus</name>
    <dbReference type="NCBI Taxonomy" id="300179"/>
    <lineage>
        <taxon>Bacteria</taxon>
        <taxon>Bacillati</taxon>
        <taxon>Actinomycetota</taxon>
        <taxon>Actinomycetes</taxon>
        <taxon>Micrococcales</taxon>
        <taxon>Promicromonosporaceae</taxon>
        <taxon>Isoptericola</taxon>
    </lineage>
</organism>
<dbReference type="RefSeq" id="WP_344248286.1">
    <property type="nucleotide sequence ID" value="NZ_BAAAPM010000003.1"/>
</dbReference>
<name>A0ABP4VJU2_9MICO</name>